<organism evidence="1 2">
    <name type="scientific">Theobroma cacao</name>
    <name type="common">Cacao</name>
    <name type="synonym">Cocoa</name>
    <dbReference type="NCBI Taxonomy" id="3641"/>
    <lineage>
        <taxon>Eukaryota</taxon>
        <taxon>Viridiplantae</taxon>
        <taxon>Streptophyta</taxon>
        <taxon>Embryophyta</taxon>
        <taxon>Tracheophyta</taxon>
        <taxon>Spermatophyta</taxon>
        <taxon>Magnoliopsida</taxon>
        <taxon>eudicotyledons</taxon>
        <taxon>Gunneridae</taxon>
        <taxon>Pentapetalae</taxon>
        <taxon>rosids</taxon>
        <taxon>malvids</taxon>
        <taxon>Malvales</taxon>
        <taxon>Malvaceae</taxon>
        <taxon>Byttnerioideae</taxon>
        <taxon>Theobroma</taxon>
    </lineage>
</organism>
<dbReference type="InParanoid" id="A0A061GKQ9"/>
<accession>A0A061GKQ9</accession>
<protein>
    <submittedName>
        <fullName evidence="1">Uncharacterized protein</fullName>
    </submittedName>
</protein>
<dbReference type="HOGENOM" id="CLU_2350923_0_0_1"/>
<evidence type="ECO:0000313" key="1">
    <source>
        <dbReference type="EMBL" id="EOY29722.1"/>
    </source>
</evidence>
<proteinExistence type="predicted"/>
<sequence>MPRASLKIARGTCRELHLKSFYFKARARHNTSQSHSTSPSKIIKKKIRKTCRSVLLAFMQNKRQGSKSNKRQKKDMQLLPTFYAFTNLFLYSSISPS</sequence>
<gene>
    <name evidence="1" type="ORF">TCM_037172</name>
</gene>
<dbReference type="Proteomes" id="UP000026915">
    <property type="component" value="Chromosome 9"/>
</dbReference>
<keyword evidence="2" id="KW-1185">Reference proteome</keyword>
<dbReference type="Gramene" id="EOY29722">
    <property type="protein sequence ID" value="EOY29722"/>
    <property type="gene ID" value="TCM_037172"/>
</dbReference>
<dbReference type="AlphaFoldDB" id="A0A061GKQ9"/>
<name>A0A061GKQ9_THECC</name>
<reference evidence="1 2" key="1">
    <citation type="journal article" date="2013" name="Genome Biol.">
        <title>The genome sequence of the most widely cultivated cacao type and its use to identify candidate genes regulating pod color.</title>
        <authorList>
            <person name="Motamayor J.C."/>
            <person name="Mockaitis K."/>
            <person name="Schmutz J."/>
            <person name="Haiminen N."/>
            <person name="Iii D.L."/>
            <person name="Cornejo O."/>
            <person name="Findley S.D."/>
            <person name="Zheng P."/>
            <person name="Utro F."/>
            <person name="Royaert S."/>
            <person name="Saski C."/>
            <person name="Jenkins J."/>
            <person name="Podicheti R."/>
            <person name="Zhao M."/>
            <person name="Scheffler B.E."/>
            <person name="Stack J.C."/>
            <person name="Feltus F.A."/>
            <person name="Mustiga G.M."/>
            <person name="Amores F."/>
            <person name="Phillips W."/>
            <person name="Marelli J.P."/>
            <person name="May G.D."/>
            <person name="Shapiro H."/>
            <person name="Ma J."/>
            <person name="Bustamante C.D."/>
            <person name="Schnell R.J."/>
            <person name="Main D."/>
            <person name="Gilbert D."/>
            <person name="Parida L."/>
            <person name="Kuhn D.N."/>
        </authorList>
    </citation>
    <scope>NUCLEOTIDE SEQUENCE [LARGE SCALE GENOMIC DNA]</scope>
    <source>
        <strain evidence="2">cv. Matina 1-6</strain>
    </source>
</reference>
<dbReference type="EMBL" id="CM001887">
    <property type="protein sequence ID" value="EOY29722.1"/>
    <property type="molecule type" value="Genomic_DNA"/>
</dbReference>
<evidence type="ECO:0000313" key="2">
    <source>
        <dbReference type="Proteomes" id="UP000026915"/>
    </source>
</evidence>